<dbReference type="OrthoDB" id="6077599at2759"/>
<dbReference type="AlphaFoldDB" id="A0A8H7Y3L6"/>
<dbReference type="CDD" id="cd02908">
    <property type="entry name" value="Macro_OAADPr_deacetylase"/>
    <property type="match status" value="1"/>
</dbReference>
<name>A0A8H7Y3L6_PSICU</name>
<feature type="region of interest" description="Disordered" evidence="1">
    <location>
        <begin position="237"/>
        <end position="275"/>
    </location>
</feature>
<feature type="compositionally biased region" description="Pro residues" evidence="1">
    <location>
        <begin position="8"/>
        <end position="17"/>
    </location>
</feature>
<evidence type="ECO:0000313" key="3">
    <source>
        <dbReference type="EMBL" id="KAG5170369.1"/>
    </source>
</evidence>
<dbReference type="PROSITE" id="PS51154">
    <property type="entry name" value="MACRO"/>
    <property type="match status" value="1"/>
</dbReference>
<dbReference type="PANTHER" id="PTHR11106">
    <property type="entry name" value="GANGLIOSIDE INDUCED DIFFERENTIATION ASSOCIATED PROTEIN 2-RELATED"/>
    <property type="match status" value="1"/>
</dbReference>
<dbReference type="InterPro" id="IPR043472">
    <property type="entry name" value="Macro_dom-like"/>
</dbReference>
<dbReference type="Gene3D" id="3.40.220.10">
    <property type="entry name" value="Leucine Aminopeptidase, subunit E, domain 1"/>
    <property type="match status" value="1"/>
</dbReference>
<proteinExistence type="predicted"/>
<dbReference type="SUPFAM" id="SSF52949">
    <property type="entry name" value="Macro domain-like"/>
    <property type="match status" value="1"/>
</dbReference>
<protein>
    <recommendedName>
        <fullName evidence="2">Macro domain-containing protein</fullName>
    </recommendedName>
</protein>
<dbReference type="PANTHER" id="PTHR11106:SF27">
    <property type="entry name" value="MACRO DOMAIN-CONTAINING PROTEIN"/>
    <property type="match status" value="1"/>
</dbReference>
<comment type="caution">
    <text evidence="3">The sequence shown here is derived from an EMBL/GenBank/DDBJ whole genome shotgun (WGS) entry which is preliminary data.</text>
</comment>
<evidence type="ECO:0000256" key="1">
    <source>
        <dbReference type="SAM" id="MobiDB-lite"/>
    </source>
</evidence>
<dbReference type="SMART" id="SM00506">
    <property type="entry name" value="A1pp"/>
    <property type="match status" value="1"/>
</dbReference>
<dbReference type="Pfam" id="PF01661">
    <property type="entry name" value="Macro"/>
    <property type="match status" value="1"/>
</dbReference>
<dbReference type="InterPro" id="IPR002589">
    <property type="entry name" value="Macro_dom"/>
</dbReference>
<accession>A0A8H7Y3L6</accession>
<organism evidence="3">
    <name type="scientific">Psilocybe cubensis</name>
    <name type="common">Psychedelic mushroom</name>
    <name type="synonym">Stropharia cubensis</name>
    <dbReference type="NCBI Taxonomy" id="181762"/>
    <lineage>
        <taxon>Eukaryota</taxon>
        <taxon>Fungi</taxon>
        <taxon>Dikarya</taxon>
        <taxon>Basidiomycota</taxon>
        <taxon>Agaricomycotina</taxon>
        <taxon>Agaricomycetes</taxon>
        <taxon>Agaricomycetidae</taxon>
        <taxon>Agaricales</taxon>
        <taxon>Agaricineae</taxon>
        <taxon>Strophariaceae</taxon>
        <taxon>Psilocybe</taxon>
    </lineage>
</organism>
<gene>
    <name evidence="3" type="ORF">JR316_004758</name>
</gene>
<sequence length="275" mass="29784">MSLDDIPPADPVSPPSPASISSVDSDIDDDMVRLSDINTVAHLYKTAVLKKLAADKLRHPVRPDLLDRVALFQGDITTLKIDAIVNAANRSLLVDGAIHSAAGPKLLEECRGLNGCATGESKITRGYNLPARHIIHTVGPVYSSKFVEERAEQLESCYKTSLQLAVENGLKHIAFPSVSTGIYSYPIVDATRIALNTVRAFLDTEVGNKLDRVIFVVWSDKDLGVYETLIPEYFPIGDTPAEDSAEKKTDSPADDTIEVEKKSDAAVSEPDQPAS</sequence>
<feature type="region of interest" description="Disordered" evidence="1">
    <location>
        <begin position="1"/>
        <end position="24"/>
    </location>
</feature>
<evidence type="ECO:0000259" key="2">
    <source>
        <dbReference type="PROSITE" id="PS51154"/>
    </source>
</evidence>
<reference evidence="3" key="1">
    <citation type="submission" date="2021-02" db="EMBL/GenBank/DDBJ databases">
        <title>Psilocybe cubensis genome.</title>
        <authorList>
            <person name="Mckernan K.J."/>
            <person name="Crawford S."/>
            <person name="Trippe A."/>
            <person name="Kane L.T."/>
            <person name="Mclaughlin S."/>
        </authorList>
    </citation>
    <scope>NUCLEOTIDE SEQUENCE [LARGE SCALE GENOMIC DNA]</scope>
    <source>
        <strain evidence="3">MGC-MH-2018</strain>
    </source>
</reference>
<dbReference type="EMBL" id="JAFIQS010000004">
    <property type="protein sequence ID" value="KAG5170369.1"/>
    <property type="molecule type" value="Genomic_DNA"/>
</dbReference>
<feature type="domain" description="Macro" evidence="2">
    <location>
        <begin position="56"/>
        <end position="234"/>
    </location>
</feature>